<keyword evidence="1" id="KW-0723">Serine/threonine-protein kinase</keyword>
<feature type="domain" description="Histidine kinase/HSP90-like ATPase" evidence="2">
    <location>
        <begin position="5"/>
        <end position="130"/>
    </location>
</feature>
<evidence type="ECO:0000259" key="2">
    <source>
        <dbReference type="Pfam" id="PF13581"/>
    </source>
</evidence>
<keyword evidence="1" id="KW-0808">Transferase</keyword>
<protein>
    <recommendedName>
        <fullName evidence="2">Histidine kinase/HSP90-like ATPase domain-containing protein</fullName>
    </recommendedName>
</protein>
<dbReference type="STRING" id="1440763.BJI69_11965"/>
<dbReference type="InterPro" id="IPR003594">
    <property type="entry name" value="HATPase_dom"/>
</dbReference>
<evidence type="ECO:0000313" key="4">
    <source>
        <dbReference type="Proteomes" id="UP000182987"/>
    </source>
</evidence>
<keyword evidence="1" id="KW-0418">Kinase</keyword>
<dbReference type="Pfam" id="PF13581">
    <property type="entry name" value="HATPase_c_2"/>
    <property type="match status" value="1"/>
</dbReference>
<reference evidence="4" key="1">
    <citation type="submission" date="2016-09" db="EMBL/GenBank/DDBJ databases">
        <authorList>
            <person name="Lysoe E."/>
        </authorList>
    </citation>
    <scope>NUCLEOTIDE SEQUENCE [LARGE SCALE GENOMIC DNA]</scope>
    <source>
        <strain evidence="4">LJ96T</strain>
    </source>
</reference>
<dbReference type="EMBL" id="CP017480">
    <property type="protein sequence ID" value="APG04541.1"/>
    <property type="molecule type" value="Genomic_DNA"/>
</dbReference>
<dbReference type="RefSeq" id="WP_053057234.1">
    <property type="nucleotide sequence ID" value="NZ_CP017480.1"/>
</dbReference>
<evidence type="ECO:0000313" key="3">
    <source>
        <dbReference type="EMBL" id="APG04541.1"/>
    </source>
</evidence>
<dbReference type="InterPro" id="IPR036890">
    <property type="entry name" value="HATPase_C_sf"/>
</dbReference>
<dbReference type="InterPro" id="IPR050267">
    <property type="entry name" value="Anti-sigma-factor_SerPK"/>
</dbReference>
<proteinExistence type="predicted"/>
<dbReference type="PANTHER" id="PTHR35526">
    <property type="entry name" value="ANTI-SIGMA-F FACTOR RSBW-RELATED"/>
    <property type="match status" value="1"/>
</dbReference>
<gene>
    <name evidence="3" type="ORF">BJI69_11965</name>
</gene>
<dbReference type="SUPFAM" id="SSF55874">
    <property type="entry name" value="ATPase domain of HSP90 chaperone/DNA topoisomerase II/histidine kinase"/>
    <property type="match status" value="1"/>
</dbReference>
<dbReference type="Gene3D" id="3.30.565.10">
    <property type="entry name" value="Histidine kinase-like ATPase, C-terminal domain"/>
    <property type="match status" value="1"/>
</dbReference>
<organism evidence="3 4">
    <name type="scientific">Luteibacter rhizovicinus DSM 16549</name>
    <dbReference type="NCBI Taxonomy" id="1440763"/>
    <lineage>
        <taxon>Bacteria</taxon>
        <taxon>Pseudomonadati</taxon>
        <taxon>Pseudomonadota</taxon>
        <taxon>Gammaproteobacteria</taxon>
        <taxon>Lysobacterales</taxon>
        <taxon>Rhodanobacteraceae</taxon>
        <taxon>Luteibacter</taxon>
    </lineage>
</organism>
<keyword evidence="4" id="KW-1185">Reference proteome</keyword>
<dbReference type="KEGG" id="lrz:BJI69_11965"/>
<evidence type="ECO:0000256" key="1">
    <source>
        <dbReference type="ARBA" id="ARBA00022527"/>
    </source>
</evidence>
<dbReference type="AlphaFoldDB" id="A0A1L3EU07"/>
<dbReference type="OrthoDB" id="9792240at2"/>
<name>A0A1L3EU07_9GAMM</name>
<sequence length="141" mass="15751">MRLCIPNRLEDVFLALDRAEMTLDLAAIDHACRADVRLVLEELLVNTVRHGYPDGRDGEITIHLEICSDIVRLELRDDAEAFDPLQHEPPDLPGDIADREIGGLGLHLARSIASDFEYARDAHGNRVVIRFDPSLSDEPSS</sequence>
<dbReference type="Proteomes" id="UP000182987">
    <property type="component" value="Chromosome"/>
</dbReference>
<dbReference type="GO" id="GO:0004674">
    <property type="term" value="F:protein serine/threonine kinase activity"/>
    <property type="evidence" value="ECO:0007669"/>
    <property type="project" value="UniProtKB-KW"/>
</dbReference>
<accession>A0A1L3EU07</accession>
<dbReference type="CDD" id="cd16936">
    <property type="entry name" value="HATPase_RsbW-like"/>
    <property type="match status" value="1"/>
</dbReference>